<dbReference type="AlphaFoldDB" id="A0A6N9UV37"/>
<proteinExistence type="predicted"/>
<comment type="caution">
    <text evidence="1">The sequence shown here is derived from an EMBL/GenBank/DDBJ whole genome shotgun (WGS) entry which is preliminary data.</text>
</comment>
<organism evidence="1 2">
    <name type="scientific">Streptomyces coelicoflavus</name>
    <dbReference type="NCBI Taxonomy" id="285562"/>
    <lineage>
        <taxon>Bacteria</taxon>
        <taxon>Bacillati</taxon>
        <taxon>Actinomycetota</taxon>
        <taxon>Actinomycetes</taxon>
        <taxon>Kitasatosporales</taxon>
        <taxon>Streptomycetaceae</taxon>
        <taxon>Streptomyces</taxon>
    </lineage>
</organism>
<feature type="non-terminal residue" evidence="1">
    <location>
        <position position="138"/>
    </location>
</feature>
<reference evidence="1 2" key="1">
    <citation type="submission" date="2020-01" db="EMBL/GenBank/DDBJ databases">
        <title>Insect and environment-associated Actinomycetes.</title>
        <authorList>
            <person name="Currrie C."/>
            <person name="Chevrette M."/>
            <person name="Carlson C."/>
            <person name="Stubbendieck R."/>
            <person name="Wendt-Pienkowski E."/>
        </authorList>
    </citation>
    <scope>NUCLEOTIDE SEQUENCE [LARGE SCALE GENOMIC DNA]</scope>
    <source>
        <strain evidence="1 2">SID14172</strain>
    </source>
</reference>
<dbReference type="EMBL" id="JAAGMB010000819">
    <property type="protein sequence ID" value="NEB21681.1"/>
    <property type="molecule type" value="Genomic_DNA"/>
</dbReference>
<gene>
    <name evidence="1" type="ORF">G3I46_35165</name>
</gene>
<dbReference type="Proteomes" id="UP000469545">
    <property type="component" value="Unassembled WGS sequence"/>
</dbReference>
<protein>
    <submittedName>
        <fullName evidence="1">ABC transporter permease</fullName>
    </submittedName>
</protein>
<keyword evidence="2" id="KW-1185">Reference proteome</keyword>
<evidence type="ECO:0000313" key="1">
    <source>
        <dbReference type="EMBL" id="NEB21681.1"/>
    </source>
</evidence>
<name>A0A6N9UV37_9ACTN</name>
<sequence length="138" mass="13880">MLHLALRMAAHRITALIAVACAVLGGAALITTTGVLAESGLRSQLPPGRLGGADVVVAADQEFRPSGDLPLALPERATVPARLVDRLAALPGVTAAVGDIGFPAALADARGGITPVAEDPRTAGHGWSSTVLLADPRV</sequence>
<accession>A0A6N9UV37</accession>
<evidence type="ECO:0000313" key="2">
    <source>
        <dbReference type="Proteomes" id="UP000469545"/>
    </source>
</evidence>